<name>A0ABD3CI81_9LAMI</name>
<evidence type="ECO:0000313" key="2">
    <source>
        <dbReference type="EMBL" id="KAL3628691.1"/>
    </source>
</evidence>
<dbReference type="AlphaFoldDB" id="A0ABD3CI81"/>
<dbReference type="Proteomes" id="UP001632038">
    <property type="component" value="Unassembled WGS sequence"/>
</dbReference>
<organism evidence="2 3">
    <name type="scientific">Castilleja foliolosa</name>
    <dbReference type="NCBI Taxonomy" id="1961234"/>
    <lineage>
        <taxon>Eukaryota</taxon>
        <taxon>Viridiplantae</taxon>
        <taxon>Streptophyta</taxon>
        <taxon>Embryophyta</taxon>
        <taxon>Tracheophyta</taxon>
        <taxon>Spermatophyta</taxon>
        <taxon>Magnoliopsida</taxon>
        <taxon>eudicotyledons</taxon>
        <taxon>Gunneridae</taxon>
        <taxon>Pentapetalae</taxon>
        <taxon>asterids</taxon>
        <taxon>lamiids</taxon>
        <taxon>Lamiales</taxon>
        <taxon>Orobanchaceae</taxon>
        <taxon>Pedicularideae</taxon>
        <taxon>Castillejinae</taxon>
        <taxon>Castilleja</taxon>
    </lineage>
</organism>
<keyword evidence="3" id="KW-1185">Reference proteome</keyword>
<dbReference type="EMBL" id="JAVIJP010000036">
    <property type="protein sequence ID" value="KAL3628691.1"/>
    <property type="molecule type" value="Genomic_DNA"/>
</dbReference>
<dbReference type="PANTHER" id="PTHR36041">
    <property type="entry name" value="SUCCINATE DEHYDROGENASE SUBUNIT 7A, MITOCHONDRIAL-RELATED"/>
    <property type="match status" value="1"/>
</dbReference>
<accession>A0ABD3CI81</accession>
<dbReference type="InterPro" id="IPR034573">
    <property type="entry name" value="SDH7"/>
</dbReference>
<evidence type="ECO:0000256" key="1">
    <source>
        <dbReference type="SAM" id="Phobius"/>
    </source>
</evidence>
<keyword evidence="1" id="KW-1133">Transmembrane helix</keyword>
<dbReference type="PANTHER" id="PTHR36041:SF2">
    <property type="entry name" value="SUCCINATE DEHYDROGENASE SUBUNIT 7A, MITOCHONDRIAL-RELATED"/>
    <property type="match status" value="1"/>
</dbReference>
<keyword evidence="1" id="KW-0472">Membrane</keyword>
<gene>
    <name evidence="2" type="ORF">CASFOL_027737</name>
</gene>
<reference evidence="3" key="1">
    <citation type="journal article" date="2024" name="IScience">
        <title>Strigolactones Initiate the Formation of Haustorium-like Structures in Castilleja.</title>
        <authorList>
            <person name="Buerger M."/>
            <person name="Peterson D."/>
            <person name="Chory J."/>
        </authorList>
    </citation>
    <scope>NUCLEOTIDE SEQUENCE [LARGE SCALE GENOMIC DNA]</scope>
</reference>
<comment type="caution">
    <text evidence="2">The sequence shown here is derived from an EMBL/GenBank/DDBJ whole genome shotgun (WGS) entry which is preliminary data.</text>
</comment>
<evidence type="ECO:0000313" key="3">
    <source>
        <dbReference type="Proteomes" id="UP001632038"/>
    </source>
</evidence>
<protein>
    <submittedName>
        <fullName evidence="2">Uncharacterized protein</fullName>
    </submittedName>
</protein>
<sequence>MAFLLNKTAFSTLRLRSQKADGSIILPRRGFRDELGAQDKALNDAAIKSYEAYKKHVRRVMRGLNVLPVAIGAGGCYGIYVVVEELRKVEAMREEGRREKSDC</sequence>
<keyword evidence="1" id="KW-0812">Transmembrane</keyword>
<feature type="transmembrane region" description="Helical" evidence="1">
    <location>
        <begin position="64"/>
        <end position="83"/>
    </location>
</feature>
<proteinExistence type="predicted"/>